<comment type="caution">
    <text evidence="2">The sequence shown here is derived from an EMBL/GenBank/DDBJ whole genome shotgun (WGS) entry which is preliminary data.</text>
</comment>
<evidence type="ECO:0000313" key="2">
    <source>
        <dbReference type="EMBL" id="POG79584.1"/>
    </source>
</evidence>
<accession>A0A2P4QPM3</accession>
<protein>
    <submittedName>
        <fullName evidence="2">Uncharacterized protein</fullName>
    </submittedName>
</protein>
<feature type="transmembrane region" description="Helical" evidence="1">
    <location>
        <begin position="77"/>
        <end position="96"/>
    </location>
</feature>
<dbReference type="AlphaFoldDB" id="A0A2P4QPM3"/>
<dbReference type="EMBL" id="AUPC02000024">
    <property type="protein sequence ID" value="POG79584.1"/>
    <property type="molecule type" value="Genomic_DNA"/>
</dbReference>
<feature type="transmembrane region" description="Helical" evidence="1">
    <location>
        <begin position="35"/>
        <end position="56"/>
    </location>
</feature>
<dbReference type="VEuPathDB" id="FungiDB:RhiirFUN_003269"/>
<evidence type="ECO:0000256" key="1">
    <source>
        <dbReference type="SAM" id="Phobius"/>
    </source>
</evidence>
<proteinExistence type="predicted"/>
<keyword evidence="1" id="KW-0812">Transmembrane</keyword>
<sequence>MTSRTLSTATYVAPFVQTSKVLISKSPSELRNTSFGAALPSTLVLAINHHLVLVLYDIDKRRNEFIERRITKAENKFLFLIVGATFSTIGATKMFLEKKETGKKIAGV</sequence>
<dbReference type="Proteomes" id="UP000018888">
    <property type="component" value="Unassembled WGS sequence"/>
</dbReference>
<name>A0A2P4QPM3_RHIID</name>
<evidence type="ECO:0000313" key="3">
    <source>
        <dbReference type="Proteomes" id="UP000018888"/>
    </source>
</evidence>
<reference evidence="2 3" key="2">
    <citation type="journal article" date="2018" name="New Phytol.">
        <title>High intraspecific genome diversity in the model arbuscular mycorrhizal symbiont Rhizophagus irregularis.</title>
        <authorList>
            <person name="Chen E.C.H."/>
            <person name="Morin E."/>
            <person name="Beaudet D."/>
            <person name="Noel J."/>
            <person name="Yildirir G."/>
            <person name="Ndikumana S."/>
            <person name="Charron P."/>
            <person name="St-Onge C."/>
            <person name="Giorgi J."/>
            <person name="Kruger M."/>
            <person name="Marton T."/>
            <person name="Ropars J."/>
            <person name="Grigoriev I.V."/>
            <person name="Hainaut M."/>
            <person name="Henrissat B."/>
            <person name="Roux C."/>
            <person name="Martin F."/>
            <person name="Corradi N."/>
        </authorList>
    </citation>
    <scope>NUCLEOTIDE SEQUENCE [LARGE SCALE GENOMIC DNA]</scope>
    <source>
        <strain evidence="2 3">DAOM 197198</strain>
    </source>
</reference>
<reference evidence="2 3" key="1">
    <citation type="journal article" date="2013" name="Proc. Natl. Acad. Sci. U.S.A.">
        <title>Genome of an arbuscular mycorrhizal fungus provides insight into the oldest plant symbiosis.</title>
        <authorList>
            <person name="Tisserant E."/>
            <person name="Malbreil M."/>
            <person name="Kuo A."/>
            <person name="Kohler A."/>
            <person name="Symeonidi A."/>
            <person name="Balestrini R."/>
            <person name="Charron P."/>
            <person name="Duensing N."/>
            <person name="Frei Dit Frey N."/>
            <person name="Gianinazzi-Pearson V."/>
            <person name="Gilbert L.B."/>
            <person name="Handa Y."/>
            <person name="Herr J.R."/>
            <person name="Hijri M."/>
            <person name="Koul R."/>
            <person name="Kawaguchi M."/>
            <person name="Krajinski F."/>
            <person name="Lammers P.J."/>
            <person name="Masclaux F.G."/>
            <person name="Murat C."/>
            <person name="Morin E."/>
            <person name="Ndikumana S."/>
            <person name="Pagni M."/>
            <person name="Petitpierre D."/>
            <person name="Requena N."/>
            <person name="Rosikiewicz P."/>
            <person name="Riley R."/>
            <person name="Saito K."/>
            <person name="San Clemente H."/>
            <person name="Shapiro H."/>
            <person name="van Tuinen D."/>
            <person name="Becard G."/>
            <person name="Bonfante P."/>
            <person name="Paszkowski U."/>
            <person name="Shachar-Hill Y.Y."/>
            <person name="Tuskan G.A."/>
            <person name="Young P.W."/>
            <person name="Sanders I.R."/>
            <person name="Henrissat B."/>
            <person name="Rensing S.A."/>
            <person name="Grigoriev I.V."/>
            <person name="Corradi N."/>
            <person name="Roux C."/>
            <person name="Martin F."/>
        </authorList>
    </citation>
    <scope>NUCLEOTIDE SEQUENCE [LARGE SCALE GENOMIC DNA]</scope>
    <source>
        <strain evidence="2 3">DAOM 197198</strain>
    </source>
</reference>
<keyword evidence="1" id="KW-0472">Membrane</keyword>
<keyword evidence="1" id="KW-1133">Transmembrane helix</keyword>
<organism evidence="2 3">
    <name type="scientific">Rhizophagus irregularis (strain DAOM 181602 / DAOM 197198 / MUCL 43194)</name>
    <name type="common">Arbuscular mycorrhizal fungus</name>
    <name type="synonym">Glomus intraradices</name>
    <dbReference type="NCBI Taxonomy" id="747089"/>
    <lineage>
        <taxon>Eukaryota</taxon>
        <taxon>Fungi</taxon>
        <taxon>Fungi incertae sedis</taxon>
        <taxon>Mucoromycota</taxon>
        <taxon>Glomeromycotina</taxon>
        <taxon>Glomeromycetes</taxon>
        <taxon>Glomerales</taxon>
        <taxon>Glomeraceae</taxon>
        <taxon>Rhizophagus</taxon>
    </lineage>
</organism>
<gene>
    <name evidence="2" type="ORF">GLOIN_2v1765531</name>
</gene>
<keyword evidence="3" id="KW-1185">Reference proteome</keyword>